<dbReference type="Gene3D" id="1.20.120.160">
    <property type="entry name" value="HPT domain"/>
    <property type="match status" value="1"/>
</dbReference>
<dbReference type="GO" id="GO:0000160">
    <property type="term" value="P:phosphorelay signal transduction system"/>
    <property type="evidence" value="ECO:0007669"/>
    <property type="project" value="InterPro"/>
</dbReference>
<dbReference type="EMBL" id="FXWL01000001">
    <property type="protein sequence ID" value="SMQ58029.1"/>
    <property type="molecule type" value="Genomic_DNA"/>
</dbReference>
<dbReference type="InterPro" id="IPR036641">
    <property type="entry name" value="HPT_dom_sf"/>
</dbReference>
<evidence type="ECO:0000313" key="1">
    <source>
        <dbReference type="EMBL" id="SMQ58029.1"/>
    </source>
</evidence>
<evidence type="ECO:0008006" key="3">
    <source>
        <dbReference type="Google" id="ProtNLM"/>
    </source>
</evidence>
<keyword evidence="2" id="KW-1185">Reference proteome</keyword>
<dbReference type="Proteomes" id="UP000194469">
    <property type="component" value="Unassembled WGS sequence"/>
</dbReference>
<organism evidence="1 2">
    <name type="scientific">Sphingopyxis terrae subsp. ummariensis</name>
    <dbReference type="NCBI Taxonomy" id="429001"/>
    <lineage>
        <taxon>Bacteria</taxon>
        <taxon>Pseudomonadati</taxon>
        <taxon>Pseudomonadota</taxon>
        <taxon>Alphaproteobacteria</taxon>
        <taxon>Sphingomonadales</taxon>
        <taxon>Sphingomonadaceae</taxon>
        <taxon>Sphingopyxis</taxon>
    </lineage>
</organism>
<accession>A0A1Y6E5X7</accession>
<name>A0A1Y6E5X7_9SPHN</name>
<dbReference type="AlphaFoldDB" id="A0A1Y6E5X7"/>
<sequence>MGCQGCGMSFDSGPLDRFLSSAIGDDAAMAMDLRAVFADSARELADLMRRSRCDANWHMAALRLKSLAATFGVISLIELAESAMAGVPGDPAVLRDINAAIDAIG</sequence>
<protein>
    <recommendedName>
        <fullName evidence="3">Hpt domain-containing protein</fullName>
    </recommendedName>
</protein>
<proteinExistence type="predicted"/>
<gene>
    <name evidence="1" type="ORF">SAMN06295984_0047</name>
</gene>
<dbReference type="SUPFAM" id="SSF47226">
    <property type="entry name" value="Histidine-containing phosphotransfer domain, HPT domain"/>
    <property type="match status" value="1"/>
</dbReference>
<evidence type="ECO:0000313" key="2">
    <source>
        <dbReference type="Proteomes" id="UP000194469"/>
    </source>
</evidence>
<reference evidence="2" key="1">
    <citation type="submission" date="2017-04" db="EMBL/GenBank/DDBJ databases">
        <authorList>
            <person name="Varghese N."/>
            <person name="Submissions S."/>
        </authorList>
    </citation>
    <scope>NUCLEOTIDE SEQUENCE [LARGE SCALE GENOMIC DNA]</scope>
    <source>
        <strain evidence="2">UI2</strain>
    </source>
</reference>